<dbReference type="EMBL" id="CAXLJM020000075">
    <property type="protein sequence ID" value="CAL8128943.1"/>
    <property type="molecule type" value="Genomic_DNA"/>
</dbReference>
<reference evidence="2 3" key="1">
    <citation type="submission" date="2024-08" db="EMBL/GenBank/DDBJ databases">
        <authorList>
            <person name="Cucini C."/>
            <person name="Frati F."/>
        </authorList>
    </citation>
    <scope>NUCLEOTIDE SEQUENCE [LARGE SCALE GENOMIC DNA]</scope>
</reference>
<feature type="chain" id="PRO_5045313279" evidence="1">
    <location>
        <begin position="28"/>
        <end position="324"/>
    </location>
</feature>
<name>A0ABP1RIV7_9HEXA</name>
<comment type="caution">
    <text evidence="2">The sequence shown here is derived from an EMBL/GenBank/DDBJ whole genome shotgun (WGS) entry which is preliminary data.</text>
</comment>
<proteinExistence type="predicted"/>
<organism evidence="2 3">
    <name type="scientific">Orchesella dallaii</name>
    <dbReference type="NCBI Taxonomy" id="48710"/>
    <lineage>
        <taxon>Eukaryota</taxon>
        <taxon>Metazoa</taxon>
        <taxon>Ecdysozoa</taxon>
        <taxon>Arthropoda</taxon>
        <taxon>Hexapoda</taxon>
        <taxon>Collembola</taxon>
        <taxon>Entomobryomorpha</taxon>
        <taxon>Entomobryoidea</taxon>
        <taxon>Orchesellidae</taxon>
        <taxon>Orchesellinae</taxon>
        <taxon>Orchesella</taxon>
    </lineage>
</organism>
<dbReference type="Proteomes" id="UP001642540">
    <property type="component" value="Unassembled WGS sequence"/>
</dbReference>
<evidence type="ECO:0000256" key="1">
    <source>
        <dbReference type="SAM" id="SignalP"/>
    </source>
</evidence>
<gene>
    <name evidence="2" type="ORF">ODALV1_LOCUS22703</name>
</gene>
<accession>A0ABP1RIV7</accession>
<feature type="signal peptide" evidence="1">
    <location>
        <begin position="1"/>
        <end position="27"/>
    </location>
</feature>
<keyword evidence="1" id="KW-0732">Signal</keyword>
<protein>
    <submittedName>
        <fullName evidence="2">Uncharacterized protein</fullName>
    </submittedName>
</protein>
<evidence type="ECO:0000313" key="2">
    <source>
        <dbReference type="EMBL" id="CAL8128943.1"/>
    </source>
</evidence>
<keyword evidence="3" id="KW-1185">Reference proteome</keyword>
<sequence>MMKQQTHNAPLIIFVLLATLHLQSTLSSVDNSTFKVYKIGHYSWELLFDIDNRENSGTVTQQFEMTYNANCSYYNLKNEIKTTSLATSTGLEVGALFKIVSIRMKGEIDSRVRSMYEHLSEIRFELKIERTKTEIYEIGPYSRLKMYRLVFNGPGIDYLTSTVSTTPHPMKDVHMRYALKLVPFLHYIDVIYTTDSVSRPSNIIREVNSQNSDINRGYGGSYVWLVAHWTTKPEDAASEIQIVVQYRKNDDYKDLAHGTWFGVYRYIKILTDLYSTDRITEIALYRTSDKRDDPCDGRWQYKSKDINRYRGKDYLYLVWNKKSI</sequence>
<evidence type="ECO:0000313" key="3">
    <source>
        <dbReference type="Proteomes" id="UP001642540"/>
    </source>
</evidence>